<evidence type="ECO:0000256" key="3">
    <source>
        <dbReference type="ARBA" id="ARBA00023125"/>
    </source>
</evidence>
<dbReference type="InterPro" id="IPR007624">
    <property type="entry name" value="RNA_pol_sigma70_r3"/>
</dbReference>
<dbReference type="InterPro" id="IPR036388">
    <property type="entry name" value="WH-like_DNA-bd_sf"/>
</dbReference>
<keyword evidence="2 5" id="KW-0731">Sigma factor</keyword>
<dbReference type="GO" id="GO:0016987">
    <property type="term" value="F:sigma factor activity"/>
    <property type="evidence" value="ECO:0007669"/>
    <property type="project" value="UniProtKB-KW"/>
</dbReference>
<dbReference type="Pfam" id="PF00140">
    <property type="entry name" value="Sigma70_r1_2"/>
    <property type="match status" value="1"/>
</dbReference>
<dbReference type="EMBL" id="JMCC02000148">
    <property type="protein sequence ID" value="KIG12143.1"/>
    <property type="molecule type" value="Genomic_DNA"/>
</dbReference>
<feature type="compositionally biased region" description="Polar residues" evidence="6">
    <location>
        <begin position="1"/>
        <end position="13"/>
    </location>
</feature>
<organism evidence="9 10">
    <name type="scientific">Enhygromyxa salina</name>
    <dbReference type="NCBI Taxonomy" id="215803"/>
    <lineage>
        <taxon>Bacteria</taxon>
        <taxon>Pseudomonadati</taxon>
        <taxon>Myxococcota</taxon>
        <taxon>Polyangia</taxon>
        <taxon>Nannocystales</taxon>
        <taxon>Nannocystaceae</taxon>
        <taxon>Enhygromyxa</taxon>
    </lineage>
</organism>
<dbReference type="PRINTS" id="PR00046">
    <property type="entry name" value="SIGMA70FCT"/>
</dbReference>
<dbReference type="PANTHER" id="PTHR30603">
    <property type="entry name" value="RNA POLYMERASE SIGMA FACTOR RPO"/>
    <property type="match status" value="1"/>
</dbReference>
<dbReference type="NCBIfam" id="TIGR02937">
    <property type="entry name" value="sigma70-ECF"/>
    <property type="match status" value="1"/>
</dbReference>
<dbReference type="GO" id="GO:0003677">
    <property type="term" value="F:DNA binding"/>
    <property type="evidence" value="ECO:0007669"/>
    <property type="project" value="UniProtKB-KW"/>
</dbReference>
<dbReference type="Proteomes" id="UP000031599">
    <property type="component" value="Unassembled WGS sequence"/>
</dbReference>
<name>A0A0C1ZME4_9BACT</name>
<feature type="domain" description="RNA polymerase sigma-70" evidence="7">
    <location>
        <begin position="210"/>
        <end position="223"/>
    </location>
</feature>
<evidence type="ECO:0000313" key="9">
    <source>
        <dbReference type="EMBL" id="KIG12143.1"/>
    </source>
</evidence>
<evidence type="ECO:0000259" key="7">
    <source>
        <dbReference type="PROSITE" id="PS00715"/>
    </source>
</evidence>
<comment type="caution">
    <text evidence="9">The sequence shown here is derived from an EMBL/GenBank/DDBJ whole genome shotgun (WGS) entry which is preliminary data.</text>
</comment>
<dbReference type="PROSITE" id="PS00716">
    <property type="entry name" value="SIGMA70_2"/>
    <property type="match status" value="1"/>
</dbReference>
<protein>
    <recommendedName>
        <fullName evidence="5">RNA polymerase sigma factor</fullName>
    </recommendedName>
</protein>
<feature type="region of interest" description="Disordered" evidence="6">
    <location>
        <begin position="1"/>
        <end position="21"/>
    </location>
</feature>
<reference evidence="9 10" key="1">
    <citation type="submission" date="2014-12" db="EMBL/GenBank/DDBJ databases">
        <title>Genome assembly of Enhygromyxa salina DSM 15201.</title>
        <authorList>
            <person name="Sharma G."/>
            <person name="Subramanian S."/>
        </authorList>
    </citation>
    <scope>NUCLEOTIDE SEQUENCE [LARGE SCALE GENOMIC DNA]</scope>
    <source>
        <strain evidence="9 10">DSM 15201</strain>
    </source>
</reference>
<evidence type="ECO:0000256" key="1">
    <source>
        <dbReference type="ARBA" id="ARBA00023015"/>
    </source>
</evidence>
<evidence type="ECO:0000259" key="8">
    <source>
        <dbReference type="PROSITE" id="PS00716"/>
    </source>
</evidence>
<evidence type="ECO:0000256" key="6">
    <source>
        <dbReference type="SAM" id="MobiDB-lite"/>
    </source>
</evidence>
<dbReference type="InterPro" id="IPR014284">
    <property type="entry name" value="RNA_pol_sigma-70_dom"/>
</dbReference>
<comment type="function">
    <text evidence="5">Sigma factors are initiation factors that promote the attachment of RNA polymerase to specific initiation sites and are then released.</text>
</comment>
<evidence type="ECO:0000256" key="4">
    <source>
        <dbReference type="ARBA" id="ARBA00023163"/>
    </source>
</evidence>
<dbReference type="InterPro" id="IPR050239">
    <property type="entry name" value="Sigma-70_RNA_pol_init_factors"/>
</dbReference>
<dbReference type="Gene3D" id="1.10.10.10">
    <property type="entry name" value="Winged helix-like DNA-binding domain superfamily/Winged helix DNA-binding domain"/>
    <property type="match status" value="2"/>
</dbReference>
<dbReference type="RefSeq" id="WP_146662399.1">
    <property type="nucleotide sequence ID" value="NZ_JMCC02000148.1"/>
</dbReference>
<proteinExistence type="inferred from homology"/>
<dbReference type="PROSITE" id="PS00715">
    <property type="entry name" value="SIGMA70_1"/>
    <property type="match status" value="1"/>
</dbReference>
<sequence>MAPTKNTPTPTRRSSARKSETPLGAYLGDVSKVDVLTPEEEQSLAAEIATRRLACWKALLSYPPFVGGIIEVLAKALDEDSCEGLPHAELTQIAETSRAYRDRETKANREAYHAAQQALAVAMAELDLDAKYADMIGADLEAIDANRRDCVTLQVTFPPKGSRPFARYIQRVRGANQAMRYSKNKFVKANLRLVVTIARRFDHGLMPLQDLVQEGNLGLMKAVDRFDGRRGYRFSTYATWWIRHAINRALANKGRTVRLPAHVSADLQRLRRATREIEAKTGDKPTTAQLAKETGLSKVRVRKLSKLTLDGTVSLDAPTSDDDGRGMLDRLEDDSNPEVAEMLEVEALSDHLYESLTDLQPIELDILRRRYGIDGGDAGESDFEPMTLRQLGERHSLSRERIRQLQERALGKLRREFARRELV</sequence>
<dbReference type="InterPro" id="IPR007627">
    <property type="entry name" value="RNA_pol_sigma70_r2"/>
</dbReference>
<dbReference type="InterPro" id="IPR013325">
    <property type="entry name" value="RNA_pol_sigma_r2"/>
</dbReference>
<comment type="similarity">
    <text evidence="5">Belongs to the sigma-70 factor family.</text>
</comment>
<keyword evidence="1 5" id="KW-0805">Transcription regulation</keyword>
<dbReference type="InterPro" id="IPR000943">
    <property type="entry name" value="RNA_pol_sigma70"/>
</dbReference>
<dbReference type="AlphaFoldDB" id="A0A0C1ZME4"/>
<dbReference type="PANTHER" id="PTHR30603:SF47">
    <property type="entry name" value="RNA POLYMERASE SIGMA FACTOR SIGD, CHLOROPLASTIC"/>
    <property type="match status" value="1"/>
</dbReference>
<dbReference type="InterPro" id="IPR013324">
    <property type="entry name" value="RNA_pol_sigma_r3/r4-like"/>
</dbReference>
<evidence type="ECO:0000313" key="10">
    <source>
        <dbReference type="Proteomes" id="UP000031599"/>
    </source>
</evidence>
<dbReference type="InterPro" id="IPR007630">
    <property type="entry name" value="RNA_pol_sigma70_r4"/>
</dbReference>
<keyword evidence="3 5" id="KW-0238">DNA-binding</keyword>
<accession>A0A0C1ZME4</accession>
<dbReference type="Pfam" id="PF04542">
    <property type="entry name" value="Sigma70_r2"/>
    <property type="match status" value="1"/>
</dbReference>
<feature type="domain" description="RNA polymerase sigma-70" evidence="8">
    <location>
        <begin position="387"/>
        <end position="413"/>
    </location>
</feature>
<dbReference type="SUPFAM" id="SSF88659">
    <property type="entry name" value="Sigma3 and sigma4 domains of RNA polymerase sigma factors"/>
    <property type="match status" value="2"/>
</dbReference>
<gene>
    <name evidence="9" type="ORF">DB30_01877</name>
</gene>
<dbReference type="Pfam" id="PF04539">
    <property type="entry name" value="Sigma70_r3"/>
    <property type="match status" value="1"/>
</dbReference>
<keyword evidence="4 5" id="KW-0804">Transcription</keyword>
<dbReference type="SUPFAM" id="SSF88946">
    <property type="entry name" value="Sigma2 domain of RNA polymerase sigma factors"/>
    <property type="match status" value="1"/>
</dbReference>
<evidence type="ECO:0000256" key="5">
    <source>
        <dbReference type="RuleBase" id="RU362124"/>
    </source>
</evidence>
<dbReference type="GO" id="GO:0006352">
    <property type="term" value="P:DNA-templated transcription initiation"/>
    <property type="evidence" value="ECO:0007669"/>
    <property type="project" value="InterPro"/>
</dbReference>
<dbReference type="Pfam" id="PF04545">
    <property type="entry name" value="Sigma70_r4"/>
    <property type="match status" value="1"/>
</dbReference>
<dbReference type="Gene3D" id="1.20.120.1810">
    <property type="match status" value="1"/>
</dbReference>
<evidence type="ECO:0000256" key="2">
    <source>
        <dbReference type="ARBA" id="ARBA00023082"/>
    </source>
</evidence>
<dbReference type="InterPro" id="IPR009042">
    <property type="entry name" value="RNA_pol_sigma70_r1_2"/>
</dbReference>